<feature type="transmembrane region" description="Helical" evidence="1">
    <location>
        <begin position="40"/>
        <end position="59"/>
    </location>
</feature>
<evidence type="ECO:0000256" key="1">
    <source>
        <dbReference type="SAM" id="Phobius"/>
    </source>
</evidence>
<dbReference type="Proteomes" id="UP000075882">
    <property type="component" value="Unassembled WGS sequence"/>
</dbReference>
<dbReference type="VEuPathDB" id="VectorBase:ACON2_033651"/>
<accession>A0A8W7PWC7</accession>
<evidence type="ECO:0000313" key="2">
    <source>
        <dbReference type="EnsemblMetazoa" id="ACOM037855-PA.1"/>
    </source>
</evidence>
<keyword evidence="1" id="KW-0472">Membrane</keyword>
<organism evidence="2">
    <name type="scientific">Anopheles coluzzii</name>
    <name type="common">African malaria mosquito</name>
    <dbReference type="NCBI Taxonomy" id="1518534"/>
    <lineage>
        <taxon>Eukaryota</taxon>
        <taxon>Metazoa</taxon>
        <taxon>Ecdysozoa</taxon>
        <taxon>Arthropoda</taxon>
        <taxon>Hexapoda</taxon>
        <taxon>Insecta</taxon>
        <taxon>Pterygota</taxon>
        <taxon>Neoptera</taxon>
        <taxon>Endopterygota</taxon>
        <taxon>Diptera</taxon>
        <taxon>Nematocera</taxon>
        <taxon>Culicoidea</taxon>
        <taxon>Culicidae</taxon>
        <taxon>Anophelinae</taxon>
        <taxon>Anopheles</taxon>
    </lineage>
</organism>
<name>A0A8W7PWC7_ANOCL</name>
<feature type="transmembrane region" description="Helical" evidence="1">
    <location>
        <begin position="95"/>
        <end position="114"/>
    </location>
</feature>
<keyword evidence="1" id="KW-1133">Transmembrane helix</keyword>
<dbReference type="AlphaFoldDB" id="A0A8W7PWC7"/>
<dbReference type="EnsemblMetazoa" id="ACOM037855-RA">
    <property type="protein sequence ID" value="ACOM037855-PA.1"/>
    <property type="gene ID" value="ACOM037855"/>
</dbReference>
<sequence>MTVPAPNIINIVIGHRAKQDAGSFVAVIIRFQWFDIRSSFLFVNLIVTIVVLGGLLVTIEKHLPTAIRQTFRYDKHALKGSSDRLVSLLEILKAWFIHFYVFAALWSVAGFAVMM</sequence>
<keyword evidence="1" id="KW-0812">Transmembrane</keyword>
<protein>
    <submittedName>
        <fullName evidence="2">Uncharacterized protein</fullName>
    </submittedName>
</protein>
<reference evidence="2" key="1">
    <citation type="submission" date="2022-08" db="UniProtKB">
        <authorList>
            <consortium name="EnsemblMetazoa"/>
        </authorList>
    </citation>
    <scope>IDENTIFICATION</scope>
</reference>
<proteinExistence type="predicted"/>